<feature type="domain" description="ABC-2 type transporter transmembrane" evidence="6">
    <location>
        <begin position="25"/>
        <end position="236"/>
    </location>
</feature>
<evidence type="ECO:0000256" key="1">
    <source>
        <dbReference type="ARBA" id="ARBA00004141"/>
    </source>
</evidence>
<protein>
    <recommendedName>
        <fullName evidence="6">ABC-2 type transporter transmembrane domain-containing protein</fullName>
    </recommendedName>
</protein>
<evidence type="ECO:0000313" key="8">
    <source>
        <dbReference type="Proteomes" id="UP000218628"/>
    </source>
</evidence>
<evidence type="ECO:0000256" key="4">
    <source>
        <dbReference type="ARBA" id="ARBA00023136"/>
    </source>
</evidence>
<evidence type="ECO:0000259" key="6">
    <source>
        <dbReference type="Pfam" id="PF01061"/>
    </source>
</evidence>
<organism evidence="7 8">
    <name type="scientific">Rothia mucilaginosa</name>
    <dbReference type="NCBI Taxonomy" id="43675"/>
    <lineage>
        <taxon>Bacteria</taxon>
        <taxon>Bacillati</taxon>
        <taxon>Actinomycetota</taxon>
        <taxon>Actinomycetes</taxon>
        <taxon>Micrococcales</taxon>
        <taxon>Micrococcaceae</taxon>
        <taxon>Rothia</taxon>
    </lineage>
</organism>
<dbReference type="GO" id="GO:0016020">
    <property type="term" value="C:membrane"/>
    <property type="evidence" value="ECO:0007669"/>
    <property type="project" value="UniProtKB-SubCell"/>
</dbReference>
<dbReference type="AlphaFoldDB" id="A0A291DDX9"/>
<feature type="transmembrane region" description="Helical" evidence="5">
    <location>
        <begin position="81"/>
        <end position="102"/>
    </location>
</feature>
<dbReference type="InterPro" id="IPR013525">
    <property type="entry name" value="ABC2_TM"/>
</dbReference>
<feature type="transmembrane region" description="Helical" evidence="5">
    <location>
        <begin position="248"/>
        <end position="270"/>
    </location>
</feature>
<proteinExistence type="predicted"/>
<comment type="subcellular location">
    <subcellularLocation>
        <location evidence="1">Membrane</location>
        <topology evidence="1">Multi-pass membrane protein</topology>
    </subcellularLocation>
</comment>
<keyword evidence="2 5" id="KW-0812">Transmembrane</keyword>
<keyword evidence="4 5" id="KW-0472">Membrane</keyword>
<dbReference type="RefSeq" id="WP_096740760.1">
    <property type="nucleotide sequence ID" value="NZ_CP023510.1"/>
</dbReference>
<gene>
    <name evidence="7" type="ORF">CO690_03235</name>
</gene>
<evidence type="ECO:0000313" key="7">
    <source>
        <dbReference type="EMBL" id="ATF62741.1"/>
    </source>
</evidence>
<feature type="transmembrane region" description="Helical" evidence="5">
    <location>
        <begin position="164"/>
        <end position="187"/>
    </location>
</feature>
<keyword evidence="3 5" id="KW-1133">Transmembrane helix</keyword>
<dbReference type="Proteomes" id="UP000218628">
    <property type="component" value="Chromosome"/>
</dbReference>
<feature type="transmembrane region" description="Helical" evidence="5">
    <location>
        <begin position="38"/>
        <end position="61"/>
    </location>
</feature>
<dbReference type="GO" id="GO:0140359">
    <property type="term" value="F:ABC-type transporter activity"/>
    <property type="evidence" value="ECO:0007669"/>
    <property type="project" value="InterPro"/>
</dbReference>
<accession>A0A291DDX9</accession>
<evidence type="ECO:0000256" key="5">
    <source>
        <dbReference type="SAM" id="Phobius"/>
    </source>
</evidence>
<name>A0A291DDX9_9MICC</name>
<dbReference type="Pfam" id="PF01061">
    <property type="entry name" value="ABC2_membrane"/>
    <property type="match status" value="1"/>
</dbReference>
<evidence type="ECO:0000256" key="3">
    <source>
        <dbReference type="ARBA" id="ARBA00022989"/>
    </source>
</evidence>
<feature type="transmembrane region" description="Helical" evidence="5">
    <location>
        <begin position="199"/>
        <end position="220"/>
    </location>
</feature>
<reference evidence="8" key="1">
    <citation type="submission" date="2017-09" db="EMBL/GenBank/DDBJ databases">
        <title>FDA dAtabase for Regulatory Grade micrObial Sequences (FDA-ARGOS): Supporting development and validation of Infectious Disease Dx tests.</title>
        <authorList>
            <person name="Minogue T."/>
            <person name="Wolcott M."/>
            <person name="Wasieloski L."/>
            <person name="Aguilar W."/>
            <person name="Moore D."/>
            <person name="Tallon L."/>
            <person name="Sadzewicz L."/>
            <person name="Ott S."/>
            <person name="Zhao X."/>
            <person name="Nagaraj S."/>
            <person name="Vavikolanu K."/>
            <person name="Aluvathingal J."/>
            <person name="Nadendla S."/>
            <person name="Sichtig H."/>
        </authorList>
    </citation>
    <scope>NUCLEOTIDE SEQUENCE [LARGE SCALE GENOMIC DNA]</scope>
    <source>
        <strain evidence="8">FDAARGOS_369</strain>
    </source>
</reference>
<sequence>MNAQTQRSEEFQRQGRRYDLWQECARQLRLMGFSLRQFLTVPYFIQLLISTVLGSVILQALAVHAAAQSSAGHSVDPTLAWTRAGIVGMWSVCIVSAGIINFERFRGTLVYLCSGSISPVRVLAAIVSSASIVGLAALPLSWAVWALVTLNPQVTDFSALWPRYVLGVPLLWLACLSVTFMIAVFFVATPNAIAYEELLLVPVFILSGVLFTTVEAPAWLDAAGVLIPLQAPVHLLLGRTAITTPADALLPVAQTLAVSFIWAACAFLFARKALASARRRGTLGAM</sequence>
<evidence type="ECO:0000256" key="2">
    <source>
        <dbReference type="ARBA" id="ARBA00022692"/>
    </source>
</evidence>
<dbReference type="EMBL" id="CP023510">
    <property type="protein sequence ID" value="ATF62741.1"/>
    <property type="molecule type" value="Genomic_DNA"/>
</dbReference>
<feature type="transmembrane region" description="Helical" evidence="5">
    <location>
        <begin position="122"/>
        <end position="144"/>
    </location>
</feature>